<evidence type="ECO:0000256" key="2">
    <source>
        <dbReference type="ARBA" id="ARBA00022801"/>
    </source>
</evidence>
<organism evidence="8 9">
    <name type="scientific">Artemia franciscana</name>
    <name type="common">Brine shrimp</name>
    <name type="synonym">Artemia sanfranciscana</name>
    <dbReference type="NCBI Taxonomy" id="6661"/>
    <lineage>
        <taxon>Eukaryota</taxon>
        <taxon>Metazoa</taxon>
        <taxon>Ecdysozoa</taxon>
        <taxon>Arthropoda</taxon>
        <taxon>Crustacea</taxon>
        <taxon>Branchiopoda</taxon>
        <taxon>Anostraca</taxon>
        <taxon>Artemiidae</taxon>
        <taxon>Artemia</taxon>
    </lineage>
</organism>
<dbReference type="InterPro" id="IPR017853">
    <property type="entry name" value="GH"/>
</dbReference>
<dbReference type="InterPro" id="IPR050985">
    <property type="entry name" value="Alpha-glycosidase_related"/>
</dbReference>
<evidence type="ECO:0000256" key="1">
    <source>
        <dbReference type="ARBA" id="ARBA00007806"/>
    </source>
</evidence>
<keyword evidence="2 4" id="KW-0378">Hydrolase</keyword>
<keyword evidence="9" id="KW-1185">Reference proteome</keyword>
<gene>
    <name evidence="8" type="ORF">QYM36_001421</name>
</gene>
<dbReference type="AlphaFoldDB" id="A0AA88LIF9"/>
<dbReference type="SUPFAM" id="SSF51011">
    <property type="entry name" value="Glycosyl hydrolase domain"/>
    <property type="match status" value="1"/>
</dbReference>
<sequence>MYCKIYVFFNVVFLVLKFNSAHVHLKANFRELSLAWDGFKFDAVFDSEVGSELLGNLGLGTSNLGNPTECTNPPQNSVCYEWAGGVQTLTITDNYPCYRVHWETRTNVLKDCFFLGDAQWYGSGERHSQRWPIQLEAQNETAFVTNDVIQFNDAYGGVSEPYWLNSDGFAVFGSYDIPLFVSLNQTNDEQLCLQTKYERPYPNPSEESTLHLKYSVCSASDVKSMHIFSINNLIGKPRSFPDERVFKDPIWSTWAQYKVFINETKVFEYANAIVENNFNNSQLEIDDNWEICYGSHEFDPEKFPDPAGMVATLKNQGFRVTLWIHPFINENCYSFEEARPYLVKDKNNNTAITSWWQGKRAGIVDFTNPEARDWWEERIRRIQSEYDIDSFKFDAGETNWLPENGTYPLTPDSVEPNVFSTAYIQAVARFGGMAEVRTGWKNQAEPIFFRMLDKYSTWDYNLGLKTLIPSLLQFSITGYPFVLPDMIGGNGYLIQPDKQLFIRWLQANTFMPTIQYSYVPWNYDNETIGICRHFTALHNQYGEYIVSLAQEASTSGIPINRPIWWIDPLDTEAQKIEDEFLLGDLILAAPVLDEDAISRDIYLPVGQWRDEANPAHPVYDGPIWLRDYPAPLDTLPYFQKL</sequence>
<evidence type="ECO:0000256" key="3">
    <source>
        <dbReference type="ARBA" id="ARBA00023295"/>
    </source>
</evidence>
<dbReference type="EMBL" id="JAVRJZ010000003">
    <property type="protein sequence ID" value="KAK2724961.1"/>
    <property type="molecule type" value="Genomic_DNA"/>
</dbReference>
<evidence type="ECO:0000313" key="8">
    <source>
        <dbReference type="EMBL" id="KAK2724961.1"/>
    </source>
</evidence>
<dbReference type="InterPro" id="IPR013780">
    <property type="entry name" value="Glyco_hydro_b"/>
</dbReference>
<dbReference type="PANTHER" id="PTHR43053">
    <property type="entry name" value="GLYCOSIDASE FAMILY 31"/>
    <property type="match status" value="1"/>
</dbReference>
<comment type="similarity">
    <text evidence="1 4">Belongs to the glycosyl hydrolase 31 family.</text>
</comment>
<keyword evidence="5" id="KW-0732">Signal</keyword>
<protein>
    <submittedName>
        <fullName evidence="8">Uncharacterized protein</fullName>
    </submittedName>
</protein>
<dbReference type="CDD" id="cd06592">
    <property type="entry name" value="GH31_NET37"/>
    <property type="match status" value="1"/>
</dbReference>
<dbReference type="SUPFAM" id="SSF51445">
    <property type="entry name" value="(Trans)glycosidases"/>
    <property type="match status" value="1"/>
</dbReference>
<proteinExistence type="inferred from homology"/>
<evidence type="ECO:0000256" key="4">
    <source>
        <dbReference type="RuleBase" id="RU361185"/>
    </source>
</evidence>
<keyword evidence="3 4" id="KW-0326">Glycosidase</keyword>
<dbReference type="Gene3D" id="3.20.20.80">
    <property type="entry name" value="Glycosidases"/>
    <property type="match status" value="1"/>
</dbReference>
<reference evidence="8" key="1">
    <citation type="submission" date="2023-07" db="EMBL/GenBank/DDBJ databases">
        <title>Chromosome-level genome assembly of Artemia franciscana.</title>
        <authorList>
            <person name="Jo E."/>
        </authorList>
    </citation>
    <scope>NUCLEOTIDE SEQUENCE</scope>
    <source>
        <tissue evidence="8">Whole body</tissue>
    </source>
</reference>
<feature type="domain" description="Glycoside hydrolase family 31 TIM barrel" evidence="6">
    <location>
        <begin position="252"/>
        <end position="547"/>
    </location>
</feature>
<dbReference type="GO" id="GO:0005975">
    <property type="term" value="P:carbohydrate metabolic process"/>
    <property type="evidence" value="ECO:0007669"/>
    <property type="project" value="InterPro"/>
</dbReference>
<dbReference type="PANTHER" id="PTHR43053:SF4">
    <property type="entry name" value="MYOGENESIS-REGULATING GLYCOSIDASE"/>
    <property type="match status" value="1"/>
</dbReference>
<dbReference type="Proteomes" id="UP001187531">
    <property type="component" value="Unassembled WGS sequence"/>
</dbReference>
<feature type="domain" description="Glycosyl hydrolase family 31 C-terminal" evidence="7">
    <location>
        <begin position="556"/>
        <end position="640"/>
    </location>
</feature>
<comment type="caution">
    <text evidence="8">The sequence shown here is derived from an EMBL/GenBank/DDBJ whole genome shotgun (WGS) entry which is preliminary data.</text>
</comment>
<dbReference type="InterPro" id="IPR000322">
    <property type="entry name" value="Glyco_hydro_31_TIM"/>
</dbReference>
<dbReference type="Pfam" id="PF01055">
    <property type="entry name" value="Glyco_hydro_31_2nd"/>
    <property type="match status" value="1"/>
</dbReference>
<evidence type="ECO:0000259" key="7">
    <source>
        <dbReference type="Pfam" id="PF21365"/>
    </source>
</evidence>
<name>A0AA88LIF9_ARTSF</name>
<evidence type="ECO:0000313" key="9">
    <source>
        <dbReference type="Proteomes" id="UP001187531"/>
    </source>
</evidence>
<evidence type="ECO:0000256" key="5">
    <source>
        <dbReference type="SAM" id="SignalP"/>
    </source>
</evidence>
<dbReference type="GO" id="GO:0004553">
    <property type="term" value="F:hydrolase activity, hydrolyzing O-glycosyl compounds"/>
    <property type="evidence" value="ECO:0007669"/>
    <property type="project" value="InterPro"/>
</dbReference>
<evidence type="ECO:0000259" key="6">
    <source>
        <dbReference type="Pfam" id="PF01055"/>
    </source>
</evidence>
<dbReference type="Gene3D" id="2.60.40.1180">
    <property type="entry name" value="Golgi alpha-mannosidase II"/>
    <property type="match status" value="1"/>
</dbReference>
<dbReference type="InterPro" id="IPR048395">
    <property type="entry name" value="Glyco_hydro_31_C"/>
</dbReference>
<accession>A0AA88LIF9</accession>
<feature type="signal peptide" evidence="5">
    <location>
        <begin position="1"/>
        <end position="21"/>
    </location>
</feature>
<dbReference type="Pfam" id="PF21365">
    <property type="entry name" value="Glyco_hydro_31_3rd"/>
    <property type="match status" value="1"/>
</dbReference>
<feature type="chain" id="PRO_5041702570" evidence="5">
    <location>
        <begin position="22"/>
        <end position="641"/>
    </location>
</feature>